<reference evidence="1 2" key="1">
    <citation type="journal article" date="2019" name="Commun. Biol.">
        <title>The bagworm genome reveals a unique fibroin gene that provides high tensile strength.</title>
        <authorList>
            <person name="Kono N."/>
            <person name="Nakamura H."/>
            <person name="Ohtoshi R."/>
            <person name="Tomita M."/>
            <person name="Numata K."/>
            <person name="Arakawa K."/>
        </authorList>
    </citation>
    <scope>NUCLEOTIDE SEQUENCE [LARGE SCALE GENOMIC DNA]</scope>
</reference>
<proteinExistence type="predicted"/>
<accession>A0A4C1YGZ0</accession>
<evidence type="ECO:0000313" key="1">
    <source>
        <dbReference type="EMBL" id="GBP73605.1"/>
    </source>
</evidence>
<dbReference type="Proteomes" id="UP000299102">
    <property type="component" value="Unassembled WGS sequence"/>
</dbReference>
<protein>
    <submittedName>
        <fullName evidence="1">Uncharacterized protein</fullName>
    </submittedName>
</protein>
<dbReference type="AlphaFoldDB" id="A0A4C1YGZ0"/>
<gene>
    <name evidence="1" type="ORF">EVAR_49227_1</name>
</gene>
<keyword evidence="2" id="KW-1185">Reference proteome</keyword>
<name>A0A4C1YGZ0_EUMVA</name>
<dbReference type="EMBL" id="BGZK01001180">
    <property type="protein sequence ID" value="GBP73605.1"/>
    <property type="molecule type" value="Genomic_DNA"/>
</dbReference>
<evidence type="ECO:0000313" key="2">
    <source>
        <dbReference type="Proteomes" id="UP000299102"/>
    </source>
</evidence>
<comment type="caution">
    <text evidence="1">The sequence shown here is derived from an EMBL/GenBank/DDBJ whole genome shotgun (WGS) entry which is preliminary data.</text>
</comment>
<sequence>MRTESFPQRFCTRGRGNRTEVDNGRRCLRSRKSWEVHQIPGGWSRGMRRPFGIRLAFKNEFGSFRASPIIGRMVLATIDAGGFFLRLPRGQAIFRPVRDQTFYATRVRVAVSGSVAEQLTPVTLTGVTCGASTRIPEKPHTLLSLSVISHSNH</sequence>
<organism evidence="1 2">
    <name type="scientific">Eumeta variegata</name>
    <name type="common">Bagworm moth</name>
    <name type="synonym">Eumeta japonica</name>
    <dbReference type="NCBI Taxonomy" id="151549"/>
    <lineage>
        <taxon>Eukaryota</taxon>
        <taxon>Metazoa</taxon>
        <taxon>Ecdysozoa</taxon>
        <taxon>Arthropoda</taxon>
        <taxon>Hexapoda</taxon>
        <taxon>Insecta</taxon>
        <taxon>Pterygota</taxon>
        <taxon>Neoptera</taxon>
        <taxon>Endopterygota</taxon>
        <taxon>Lepidoptera</taxon>
        <taxon>Glossata</taxon>
        <taxon>Ditrysia</taxon>
        <taxon>Tineoidea</taxon>
        <taxon>Psychidae</taxon>
        <taxon>Oiketicinae</taxon>
        <taxon>Eumeta</taxon>
    </lineage>
</organism>